<dbReference type="EMBL" id="CM043021">
    <property type="protein sequence ID" value="KAI4457906.1"/>
    <property type="molecule type" value="Genomic_DNA"/>
</dbReference>
<reference evidence="1" key="1">
    <citation type="submission" date="2022-04" db="EMBL/GenBank/DDBJ databases">
        <title>Chromosome-scale genome assembly of Holotrichia oblita Faldermann.</title>
        <authorList>
            <person name="Rongchong L."/>
        </authorList>
    </citation>
    <scope>NUCLEOTIDE SEQUENCE</scope>
    <source>
        <strain evidence="1">81SQS9</strain>
    </source>
</reference>
<proteinExistence type="predicted"/>
<keyword evidence="2" id="KW-1185">Reference proteome</keyword>
<name>A0ACB9SV13_HOLOL</name>
<accession>A0ACB9SV13</accession>
<comment type="caution">
    <text evidence="1">The sequence shown here is derived from an EMBL/GenBank/DDBJ whole genome shotgun (WGS) entry which is preliminary data.</text>
</comment>
<evidence type="ECO:0000313" key="1">
    <source>
        <dbReference type="EMBL" id="KAI4457906.1"/>
    </source>
</evidence>
<dbReference type="Proteomes" id="UP001056778">
    <property type="component" value="Chromosome 7"/>
</dbReference>
<gene>
    <name evidence="1" type="ORF">MML48_7g00012858</name>
</gene>
<sequence length="513" mass="57006">MPWTKPVVVGDEDCLYINVYVPREKPSPSDNFNVIAHFHGGAFMLGHGHMYAGPEYLMDEDVILVTMNYRVGAFGFLSTEDDVVPGNNGMKDQVMSLKWIQNNIRYFGGNPNSVTITGMSAGGASVHLHYFSPLSKGLFHRGFSESGTALDPWVLQEQGLEKAKRLAMLVGCPTDTSKEIIDCLRSRSGNKIVEQMKEFIAVMGCPLSPFAPVIEKEEEGAFLTEHPYKMLIDKTVTDVPWIVTIAEQEGYTLGLSFTKIFGEDLEKFDEAVPYLLDYNYTIAEVEKAEVNKKIKETYFKDGISFETLGKLFGDRLFIASADTSAKLQANANKSPVYFYILGYKGQHSIVDLFGINAEKIGEEDCLYFNVYVPKEKPSANDNLNGIVHIHGGAFMLGSGHFYAGPSYLMNEEVILVTINYRLGPFGMNLHHSLLSNEHCTLLFYCKGFLSTEDEVQPGNNGLRDQVQALKWIQKNIKYIGGIPSSVTLTELSAGGASVHYQYFSSLSKGILKI</sequence>
<evidence type="ECO:0000313" key="2">
    <source>
        <dbReference type="Proteomes" id="UP001056778"/>
    </source>
</evidence>
<protein>
    <submittedName>
        <fullName evidence="1">Carboxylesterase</fullName>
    </submittedName>
</protein>
<organism evidence="1 2">
    <name type="scientific">Holotrichia oblita</name>
    <name type="common">Chafer beetle</name>
    <dbReference type="NCBI Taxonomy" id="644536"/>
    <lineage>
        <taxon>Eukaryota</taxon>
        <taxon>Metazoa</taxon>
        <taxon>Ecdysozoa</taxon>
        <taxon>Arthropoda</taxon>
        <taxon>Hexapoda</taxon>
        <taxon>Insecta</taxon>
        <taxon>Pterygota</taxon>
        <taxon>Neoptera</taxon>
        <taxon>Endopterygota</taxon>
        <taxon>Coleoptera</taxon>
        <taxon>Polyphaga</taxon>
        <taxon>Scarabaeiformia</taxon>
        <taxon>Scarabaeidae</taxon>
        <taxon>Melolonthinae</taxon>
        <taxon>Holotrichia</taxon>
    </lineage>
</organism>